<comment type="caution">
    <text evidence="1">The sequence shown here is derived from an EMBL/GenBank/DDBJ whole genome shotgun (WGS) entry which is preliminary data.</text>
</comment>
<keyword evidence="2" id="KW-1185">Reference proteome</keyword>
<reference evidence="2" key="1">
    <citation type="journal article" date="2022" name="Mol. Ecol. Resour.">
        <title>The genomes of chicory, endive, great burdock and yacon provide insights into Asteraceae palaeo-polyploidization history and plant inulin production.</title>
        <authorList>
            <person name="Fan W."/>
            <person name="Wang S."/>
            <person name="Wang H."/>
            <person name="Wang A."/>
            <person name="Jiang F."/>
            <person name="Liu H."/>
            <person name="Zhao H."/>
            <person name="Xu D."/>
            <person name="Zhang Y."/>
        </authorList>
    </citation>
    <scope>NUCLEOTIDE SEQUENCE [LARGE SCALE GENOMIC DNA]</scope>
    <source>
        <strain evidence="2">cv. Yunnan</strain>
    </source>
</reference>
<accession>A0ACB9HG87</accession>
<dbReference type="Proteomes" id="UP001056120">
    <property type="component" value="Linkage Group LG12"/>
</dbReference>
<protein>
    <submittedName>
        <fullName evidence="1">Uncharacterized protein</fullName>
    </submittedName>
</protein>
<dbReference type="EMBL" id="CM042029">
    <property type="protein sequence ID" value="KAI3794311.1"/>
    <property type="molecule type" value="Genomic_DNA"/>
</dbReference>
<reference evidence="1 2" key="2">
    <citation type="journal article" date="2022" name="Mol. Ecol. Resour.">
        <title>The genomes of chicory, endive, great burdock and yacon provide insights into Asteraceae paleo-polyploidization history and plant inulin production.</title>
        <authorList>
            <person name="Fan W."/>
            <person name="Wang S."/>
            <person name="Wang H."/>
            <person name="Wang A."/>
            <person name="Jiang F."/>
            <person name="Liu H."/>
            <person name="Zhao H."/>
            <person name="Xu D."/>
            <person name="Zhang Y."/>
        </authorList>
    </citation>
    <scope>NUCLEOTIDE SEQUENCE [LARGE SCALE GENOMIC DNA]</scope>
    <source>
        <strain evidence="2">cv. Yunnan</strain>
        <tissue evidence="1">Leaves</tissue>
    </source>
</reference>
<proteinExistence type="predicted"/>
<organism evidence="1 2">
    <name type="scientific">Smallanthus sonchifolius</name>
    <dbReference type="NCBI Taxonomy" id="185202"/>
    <lineage>
        <taxon>Eukaryota</taxon>
        <taxon>Viridiplantae</taxon>
        <taxon>Streptophyta</taxon>
        <taxon>Embryophyta</taxon>
        <taxon>Tracheophyta</taxon>
        <taxon>Spermatophyta</taxon>
        <taxon>Magnoliopsida</taxon>
        <taxon>eudicotyledons</taxon>
        <taxon>Gunneridae</taxon>
        <taxon>Pentapetalae</taxon>
        <taxon>asterids</taxon>
        <taxon>campanulids</taxon>
        <taxon>Asterales</taxon>
        <taxon>Asteraceae</taxon>
        <taxon>Asteroideae</taxon>
        <taxon>Heliantheae alliance</taxon>
        <taxon>Millerieae</taxon>
        <taxon>Smallanthus</taxon>
    </lineage>
</organism>
<evidence type="ECO:0000313" key="1">
    <source>
        <dbReference type="EMBL" id="KAI3794311.1"/>
    </source>
</evidence>
<gene>
    <name evidence="1" type="ORF">L1987_36940</name>
</gene>
<name>A0ACB9HG87_9ASTR</name>
<sequence length="1012" mass="114189">MITQLKTFQFSFIQSYFKIILLFAKVSSVVTVQMAQTGGQLATVVQDKLLGHHQPQPQPQQQTGRYKPNLPRRYLFAAGSRENYLKIGVPLYEASIKCNWNAAKAILEKKQDLVRYSITENGETALHVAASAKGDPKDVVEFVKNLVGMMKEEDLALENESFNTALYLAAAAGNVETVKIMVEKNRSLPTIPGAKQTMMPLYAAALFGNYDVVKYLYACSKDLCDDGWDSKNRGWLLEKCVENDMFDVALKIVKEYPELGRRGSALRVLARKPEAFRDTKSNNIGTTIKSVFGFIGLKVGAPEKESTALTLLRFIWEDIAKRPKNEIDLVLRGPPDSIEQDNETVSRWAIQAMQLQKLIYEHVAKMKEETKNISIGPRDSINQNTKQEQLVRLQNLISQRLVNIHAETLNIIKGPHDSIKQDDKPVSGKGDLVLKLQNLIFEHIANMHDKTQNTIETIKMEDQALVLQQIIIEQIKKMEIEIKKILTQPRPAKETHSSRMAHTGVQPDSVLEDNHQPQQQEEEESNSIPMAQKDVHSTSLVEDSHQPHQQEEEINCIPMTNQAGVQLPSIDEENPLSQQQQQRQINSNSGQPQPNLPLSKLFEGSRKDYIRIGVPLYEASIKCDWKAAKTIIDNHQDMELVRCSITENGETALHVAASAKGPKHVDEFVKNLVDKMDKPDLELQNKNHNTALSLAAAAAGNIKAVKTMVEKNPALLTIAGSKGAMMPLYMAALFGNEDVVKYLYNNSKELRDDGWTDQNRGWLLEKCVENNIYVPHKAAIKSLSDVALKIVKTYPNLPKDSILRELARKPESFPETKINMISRTIGWGKRFYSKMLTRHQPSQNEHPEVGSENGPTESLRTEPPFPERKSNIIKRIIKSAPEKGNAFPLLRFIWEDVAQKPKLEIDEILRGPPDLIMQDSTIVSGRAIAMQRLQNLISEHVAAMNEETQKIITRHPDSTNQETVKVDQARQLQQLISERLGNLHDETQKIIKGPLIRSSKTTSQFLVREIMH</sequence>
<evidence type="ECO:0000313" key="2">
    <source>
        <dbReference type="Proteomes" id="UP001056120"/>
    </source>
</evidence>